<accession>A0A9X1IRZ2</accession>
<comment type="caution">
    <text evidence="3">The sequence shown here is derived from an EMBL/GenBank/DDBJ whole genome shotgun (WGS) entry which is preliminary data.</text>
</comment>
<name>A0A9X1IRZ2_9SPHN</name>
<dbReference type="Proteomes" id="UP001138757">
    <property type="component" value="Unassembled WGS sequence"/>
</dbReference>
<keyword evidence="4" id="KW-1185">Reference proteome</keyword>
<evidence type="ECO:0000256" key="1">
    <source>
        <dbReference type="SAM" id="SignalP"/>
    </source>
</evidence>
<dbReference type="NCBIfam" id="NF035944">
    <property type="entry name" value="PEPxxWA-CTERM"/>
    <property type="match status" value="1"/>
</dbReference>
<dbReference type="InterPro" id="IPR013424">
    <property type="entry name" value="Ice-binding_C"/>
</dbReference>
<feature type="signal peptide" evidence="1">
    <location>
        <begin position="1"/>
        <end position="21"/>
    </location>
</feature>
<dbReference type="EMBL" id="JAHGAW010000008">
    <property type="protein sequence ID" value="MBT2187918.1"/>
    <property type="molecule type" value="Genomic_DNA"/>
</dbReference>
<evidence type="ECO:0000313" key="3">
    <source>
        <dbReference type="EMBL" id="MBT2187918.1"/>
    </source>
</evidence>
<keyword evidence="1" id="KW-0732">Signal</keyword>
<feature type="domain" description="Ice-binding protein C-terminal" evidence="2">
    <location>
        <begin position="220"/>
        <end position="243"/>
    </location>
</feature>
<dbReference type="NCBIfam" id="TIGR02595">
    <property type="entry name" value="PEP_CTERM"/>
    <property type="match status" value="1"/>
</dbReference>
<dbReference type="AlphaFoldDB" id="A0A9X1IRZ2"/>
<dbReference type="RefSeq" id="WP_214624165.1">
    <property type="nucleotide sequence ID" value="NZ_JAHGAW010000008.1"/>
</dbReference>
<protein>
    <submittedName>
        <fullName evidence="3">PEPxxWA-CTERM sorting domain-containing protein</fullName>
    </submittedName>
</protein>
<evidence type="ECO:0000313" key="4">
    <source>
        <dbReference type="Proteomes" id="UP001138757"/>
    </source>
</evidence>
<proteinExistence type="predicted"/>
<reference evidence="3" key="1">
    <citation type="submission" date="2021-05" db="EMBL/GenBank/DDBJ databases">
        <title>Genome of Sphingobium sp. strain.</title>
        <authorList>
            <person name="Fan R."/>
        </authorList>
    </citation>
    <scope>NUCLEOTIDE SEQUENCE</scope>
    <source>
        <strain evidence="3">H33</strain>
    </source>
</reference>
<sequence>MTVQFKVALAALLVSAAPVHATVYDLNGDFSDSLNPNGTWSYGSGLAHYAQPTSPFNSLNAAAANGYWGSGSDFFSAPFILKSTADGSTIGYTDGDFLTGDVLVHGPNDGSPVAIDWTAPGDGTISFTSAFWYAHSVVTRSQDIAVALNGSLLNSLTVDNGDVRSTAQTISAIDLAVHAGDVLSFSFAKTAGQSFGSLSGIRASVDFTATPPPPPPPPGVPEPASWALMIMGLALTGGLMRRRAATVAFA</sequence>
<dbReference type="Pfam" id="PF07589">
    <property type="entry name" value="PEP-CTERM"/>
    <property type="match status" value="1"/>
</dbReference>
<feature type="chain" id="PRO_5040976361" evidence="1">
    <location>
        <begin position="22"/>
        <end position="250"/>
    </location>
</feature>
<organism evidence="3 4">
    <name type="scientific">Sphingobium nicotianae</name>
    <dbReference type="NCBI Taxonomy" id="2782607"/>
    <lineage>
        <taxon>Bacteria</taxon>
        <taxon>Pseudomonadati</taxon>
        <taxon>Pseudomonadota</taxon>
        <taxon>Alphaproteobacteria</taxon>
        <taxon>Sphingomonadales</taxon>
        <taxon>Sphingomonadaceae</taxon>
        <taxon>Sphingobium</taxon>
    </lineage>
</organism>
<gene>
    <name evidence="3" type="ORF">KK488_13270</name>
</gene>
<evidence type="ECO:0000259" key="2">
    <source>
        <dbReference type="Pfam" id="PF07589"/>
    </source>
</evidence>